<dbReference type="GeneID" id="27339589"/>
<gene>
    <name evidence="1" type="ORF">PV07_00395</name>
</gene>
<dbReference type="SUPFAM" id="SSF53474">
    <property type="entry name" value="alpha/beta-Hydrolases"/>
    <property type="match status" value="1"/>
</dbReference>
<dbReference type="STRING" id="569365.A0A0D2CUM4"/>
<organism evidence="1 2">
    <name type="scientific">Cladophialophora immunda</name>
    <dbReference type="NCBI Taxonomy" id="569365"/>
    <lineage>
        <taxon>Eukaryota</taxon>
        <taxon>Fungi</taxon>
        <taxon>Dikarya</taxon>
        <taxon>Ascomycota</taxon>
        <taxon>Pezizomycotina</taxon>
        <taxon>Eurotiomycetes</taxon>
        <taxon>Chaetothyriomycetidae</taxon>
        <taxon>Chaetothyriales</taxon>
        <taxon>Herpotrichiellaceae</taxon>
        <taxon>Cladophialophora</taxon>
    </lineage>
</organism>
<dbReference type="RefSeq" id="XP_016253771.1">
    <property type="nucleotide sequence ID" value="XM_016386843.1"/>
</dbReference>
<protein>
    <recommendedName>
        <fullName evidence="3">Homoserine O-acetyltransferase</fullName>
    </recommendedName>
</protein>
<evidence type="ECO:0008006" key="3">
    <source>
        <dbReference type="Google" id="ProtNLM"/>
    </source>
</evidence>
<evidence type="ECO:0000313" key="2">
    <source>
        <dbReference type="Proteomes" id="UP000054466"/>
    </source>
</evidence>
<dbReference type="InterPro" id="IPR008220">
    <property type="entry name" value="HAT_MetX-like"/>
</dbReference>
<evidence type="ECO:0000313" key="1">
    <source>
        <dbReference type="EMBL" id="KIW33555.1"/>
    </source>
</evidence>
<dbReference type="PANTHER" id="PTHR32268:SF15">
    <property type="entry name" value="HOMOSERINE ACETYLTRANSFERASE FAMILY PROTEIN (AFU_ORTHOLOGUE AFUA_1G15350)"/>
    <property type="match status" value="1"/>
</dbReference>
<accession>A0A0D2CUM4</accession>
<dbReference type="GO" id="GO:0016747">
    <property type="term" value="F:acyltransferase activity, transferring groups other than amino-acyl groups"/>
    <property type="evidence" value="ECO:0007669"/>
    <property type="project" value="InterPro"/>
</dbReference>
<proteinExistence type="predicted"/>
<dbReference type="Gene3D" id="3.40.50.1820">
    <property type="entry name" value="alpha/beta hydrolase"/>
    <property type="match status" value="1"/>
</dbReference>
<sequence length="101" mass="11185">MKHIRLRALNHGPVKGDFVQALASIKAKVLVMPSRTDLYFPPEDSVEEVKHLRHGELRVIETIWGHVAGGGGGSKQDTEFIKSCIRELLASKVEDPGTMRP</sequence>
<name>A0A0D2CUM4_9EURO</name>
<dbReference type="PANTHER" id="PTHR32268">
    <property type="entry name" value="HOMOSERINE O-ACETYLTRANSFERASE"/>
    <property type="match status" value="1"/>
</dbReference>
<dbReference type="HOGENOM" id="CLU_180182_0_0_1"/>
<dbReference type="OrthoDB" id="9972683at2759"/>
<keyword evidence="2" id="KW-1185">Reference proteome</keyword>
<dbReference type="EMBL" id="KN847040">
    <property type="protein sequence ID" value="KIW33555.1"/>
    <property type="molecule type" value="Genomic_DNA"/>
</dbReference>
<reference evidence="1 2" key="1">
    <citation type="submission" date="2015-01" db="EMBL/GenBank/DDBJ databases">
        <title>The Genome Sequence of Cladophialophora immunda CBS83496.</title>
        <authorList>
            <consortium name="The Broad Institute Genomics Platform"/>
            <person name="Cuomo C."/>
            <person name="de Hoog S."/>
            <person name="Gorbushina A."/>
            <person name="Stielow B."/>
            <person name="Teixiera M."/>
            <person name="Abouelleil A."/>
            <person name="Chapman S.B."/>
            <person name="Priest M."/>
            <person name="Young S.K."/>
            <person name="Wortman J."/>
            <person name="Nusbaum C."/>
            <person name="Birren B."/>
        </authorList>
    </citation>
    <scope>NUCLEOTIDE SEQUENCE [LARGE SCALE GENOMIC DNA]</scope>
    <source>
        <strain evidence="1 2">CBS 83496</strain>
    </source>
</reference>
<dbReference type="AlphaFoldDB" id="A0A0D2CUM4"/>
<dbReference type="VEuPathDB" id="FungiDB:PV07_00395"/>
<dbReference type="Proteomes" id="UP000054466">
    <property type="component" value="Unassembled WGS sequence"/>
</dbReference>
<dbReference type="InterPro" id="IPR029058">
    <property type="entry name" value="AB_hydrolase_fold"/>
</dbReference>